<keyword evidence="3" id="KW-1185">Reference proteome</keyword>
<dbReference type="Proteomes" id="UP000008068">
    <property type="component" value="Unassembled WGS sequence"/>
</dbReference>
<organism evidence="3">
    <name type="scientific">Caenorhabditis brenneri</name>
    <name type="common">Nematode worm</name>
    <dbReference type="NCBI Taxonomy" id="135651"/>
    <lineage>
        <taxon>Eukaryota</taxon>
        <taxon>Metazoa</taxon>
        <taxon>Ecdysozoa</taxon>
        <taxon>Nematoda</taxon>
        <taxon>Chromadorea</taxon>
        <taxon>Rhabditida</taxon>
        <taxon>Rhabditina</taxon>
        <taxon>Rhabditomorpha</taxon>
        <taxon>Rhabditoidea</taxon>
        <taxon>Rhabditidae</taxon>
        <taxon>Peloderinae</taxon>
        <taxon>Caenorhabditis</taxon>
    </lineage>
</organism>
<evidence type="ECO:0000313" key="3">
    <source>
        <dbReference type="Proteomes" id="UP000008068"/>
    </source>
</evidence>
<dbReference type="AlphaFoldDB" id="G0MC49"/>
<protein>
    <submittedName>
        <fullName evidence="2">Uncharacterized protein</fullName>
    </submittedName>
</protein>
<keyword evidence="1" id="KW-1133">Transmembrane helix</keyword>
<name>G0MC49_CAEBE</name>
<keyword evidence="1" id="KW-0812">Transmembrane</keyword>
<evidence type="ECO:0000256" key="1">
    <source>
        <dbReference type="SAM" id="Phobius"/>
    </source>
</evidence>
<dbReference type="HOGENOM" id="CLU_2796222_0_0_1"/>
<gene>
    <name evidence="2" type="ORF">CAEBREN_25529</name>
</gene>
<dbReference type="EMBL" id="GL379789">
    <property type="protein sequence ID" value="EGT45648.1"/>
    <property type="molecule type" value="Genomic_DNA"/>
</dbReference>
<accession>G0MC49</accession>
<dbReference type="eggNOG" id="ENOG502TJB3">
    <property type="taxonomic scope" value="Eukaryota"/>
</dbReference>
<reference evidence="3" key="1">
    <citation type="submission" date="2011-07" db="EMBL/GenBank/DDBJ databases">
        <authorList>
            <consortium name="Caenorhabditis brenneri Sequencing and Analysis Consortium"/>
            <person name="Wilson R.K."/>
        </authorList>
    </citation>
    <scope>NUCLEOTIDE SEQUENCE [LARGE SCALE GENOMIC DNA]</scope>
    <source>
        <strain evidence="3">PB2801</strain>
    </source>
</reference>
<dbReference type="InParanoid" id="G0MC49"/>
<evidence type="ECO:0000313" key="2">
    <source>
        <dbReference type="EMBL" id="EGT45648.1"/>
    </source>
</evidence>
<proteinExistence type="predicted"/>
<sequence>MIRLCMDRSKQSFNFDIFVFSAFYLVFFWIVSVYITHSKFMRKYIDRDSIGNPYLEMEKLDETAQSKF</sequence>
<feature type="transmembrane region" description="Helical" evidence="1">
    <location>
        <begin position="17"/>
        <end position="37"/>
    </location>
</feature>
<keyword evidence="1" id="KW-0472">Membrane</keyword>